<dbReference type="EMBL" id="UETC01000002">
    <property type="protein sequence ID" value="SSA41968.1"/>
    <property type="molecule type" value="Genomic_DNA"/>
</dbReference>
<dbReference type="Pfam" id="PF05071">
    <property type="entry name" value="NDUFA12"/>
    <property type="match status" value="1"/>
</dbReference>
<accession>A0A2Y9AFB5</accession>
<reference evidence="3 5" key="1">
    <citation type="submission" date="2016-10" db="EMBL/GenBank/DDBJ databases">
        <authorList>
            <person name="Cai Z."/>
        </authorList>
    </citation>
    <scope>NUCLEOTIDE SEQUENCE [LARGE SCALE GENOMIC DNA]</scope>
    <source>
        <strain evidence="3 5">DSM 25227</strain>
    </source>
</reference>
<feature type="region of interest" description="Disordered" evidence="1">
    <location>
        <begin position="79"/>
        <end position="109"/>
    </location>
</feature>
<dbReference type="PANTHER" id="PTHR12910:SF2">
    <property type="entry name" value="NADH DEHYDROGENASE [UBIQUINONE] 1 ALPHA SUBCOMPLEX SUBUNIT 12"/>
    <property type="match status" value="1"/>
</dbReference>
<evidence type="ECO:0000256" key="1">
    <source>
        <dbReference type="SAM" id="MobiDB-lite"/>
    </source>
</evidence>
<evidence type="ECO:0000313" key="5">
    <source>
        <dbReference type="Proteomes" id="UP000251571"/>
    </source>
</evidence>
<evidence type="ECO:0000313" key="2">
    <source>
        <dbReference type="EMBL" id="PWJ21362.1"/>
    </source>
</evidence>
<evidence type="ECO:0000313" key="4">
    <source>
        <dbReference type="Proteomes" id="UP000245839"/>
    </source>
</evidence>
<protein>
    <submittedName>
        <fullName evidence="3">NADH:ubiquinone oxidoreductase subunit</fullName>
    </submittedName>
</protein>
<dbReference type="RefSeq" id="WP_109563681.1">
    <property type="nucleotide sequence ID" value="NZ_QGDJ01000002.1"/>
</dbReference>
<keyword evidence="4" id="KW-1185">Reference proteome</keyword>
<dbReference type="AlphaFoldDB" id="A0A2Y9AFB5"/>
<gene>
    <name evidence="2" type="ORF">BCF38_102614</name>
    <name evidence="3" type="ORF">SAMN05421539_102614</name>
</gene>
<name>A0A2Y9AFB5_9RHOB</name>
<reference evidence="2 4" key="2">
    <citation type="submission" date="2018-03" db="EMBL/GenBank/DDBJ databases">
        <title>Genomic Encyclopedia of Archaeal and Bacterial Type Strains, Phase II (KMG-II): from individual species to whole genera.</title>
        <authorList>
            <person name="Goeker M."/>
        </authorList>
    </citation>
    <scope>NUCLEOTIDE SEQUENCE [LARGE SCALE GENOMIC DNA]</scope>
    <source>
        <strain evidence="2 4">DSM 25227</strain>
    </source>
</reference>
<dbReference type="InterPro" id="IPR007763">
    <property type="entry name" value="NDUFA12"/>
</dbReference>
<keyword evidence="3" id="KW-0830">Ubiquinone</keyword>
<organism evidence="3 5">
    <name type="scientific">Jannaschia seohaensis</name>
    <dbReference type="NCBI Taxonomy" id="475081"/>
    <lineage>
        <taxon>Bacteria</taxon>
        <taxon>Pseudomonadati</taxon>
        <taxon>Pseudomonadota</taxon>
        <taxon>Alphaproteobacteria</taxon>
        <taxon>Rhodobacterales</taxon>
        <taxon>Roseobacteraceae</taxon>
        <taxon>Jannaschia</taxon>
    </lineage>
</organism>
<dbReference type="OrthoDB" id="9795340at2"/>
<proteinExistence type="predicted"/>
<dbReference type="GO" id="GO:0006979">
    <property type="term" value="P:response to oxidative stress"/>
    <property type="evidence" value="ECO:0007669"/>
    <property type="project" value="TreeGrafter"/>
</dbReference>
<dbReference type="NCBIfam" id="NF006040">
    <property type="entry name" value="PRK08183.1"/>
    <property type="match status" value="1"/>
</dbReference>
<dbReference type="Proteomes" id="UP000251571">
    <property type="component" value="Unassembled WGS sequence"/>
</dbReference>
<dbReference type="GO" id="GO:0045271">
    <property type="term" value="C:respiratory chain complex I"/>
    <property type="evidence" value="ECO:0007669"/>
    <property type="project" value="InterPro"/>
</dbReference>
<dbReference type="Proteomes" id="UP000245839">
    <property type="component" value="Unassembled WGS sequence"/>
</dbReference>
<dbReference type="PANTHER" id="PTHR12910">
    <property type="entry name" value="NADH-UBIQUINONE OXIDOREDUCTASE SUBUNIT B17.2"/>
    <property type="match status" value="1"/>
</dbReference>
<sequence length="125" mass="14421">MASLLKRLVAWWDGTSIGTQLFTNRYGTKVGEDAEGNVYYRNADDTRRWVIYDGSNDATRVGPDWYGWLHHTFKQPPTEMPIAHKPWEKPHQPNLTGSEGAFLRKGSIRRADVTPQRDYEAWSPE</sequence>
<dbReference type="EMBL" id="QGDJ01000002">
    <property type="protein sequence ID" value="PWJ21362.1"/>
    <property type="molecule type" value="Genomic_DNA"/>
</dbReference>
<evidence type="ECO:0000313" key="3">
    <source>
        <dbReference type="EMBL" id="SSA41968.1"/>
    </source>
</evidence>